<reference evidence="1" key="1">
    <citation type="journal article" date="2020" name="Nature">
        <title>Giant virus diversity and host interactions through global metagenomics.</title>
        <authorList>
            <person name="Schulz F."/>
            <person name="Roux S."/>
            <person name="Paez-Espino D."/>
            <person name="Jungbluth S."/>
            <person name="Walsh D.A."/>
            <person name="Denef V.J."/>
            <person name="McMahon K.D."/>
            <person name="Konstantinidis K.T."/>
            <person name="Eloe-Fadrosh E.A."/>
            <person name="Kyrpides N.C."/>
            <person name="Woyke T."/>
        </authorList>
    </citation>
    <scope>NUCLEOTIDE SEQUENCE</scope>
    <source>
        <strain evidence="1">GVMAG-M-3300025860-20</strain>
    </source>
</reference>
<protein>
    <submittedName>
        <fullName evidence="1">Uncharacterized protein</fullName>
    </submittedName>
</protein>
<evidence type="ECO:0000313" key="1">
    <source>
        <dbReference type="EMBL" id="QHU00514.1"/>
    </source>
</evidence>
<accession>A0A6C0JA54</accession>
<sequence length="73" mass="8649">MKCIDCNKIFLPDKEKCNTCYSFLLNVKKMVEYSINKLKTCYSFLLNVKKMVEYSINKLKTCREKEGLSEHMP</sequence>
<dbReference type="AlphaFoldDB" id="A0A6C0JA54"/>
<name>A0A6C0JA54_9ZZZZ</name>
<proteinExistence type="predicted"/>
<dbReference type="EMBL" id="MN740327">
    <property type="protein sequence ID" value="QHU00514.1"/>
    <property type="molecule type" value="Genomic_DNA"/>
</dbReference>
<organism evidence="1">
    <name type="scientific">viral metagenome</name>
    <dbReference type="NCBI Taxonomy" id="1070528"/>
    <lineage>
        <taxon>unclassified sequences</taxon>
        <taxon>metagenomes</taxon>
        <taxon>organismal metagenomes</taxon>
    </lineage>
</organism>